<dbReference type="InterPro" id="IPR023214">
    <property type="entry name" value="HAD_sf"/>
</dbReference>
<keyword evidence="2" id="KW-1185">Reference proteome</keyword>
<proteinExistence type="predicted"/>
<dbReference type="EMBL" id="VWZG01013722">
    <property type="protein sequence ID" value="NXG26673.1"/>
    <property type="molecule type" value="Genomic_DNA"/>
</dbReference>
<dbReference type="AlphaFoldDB" id="A0A7K9AFY0"/>
<dbReference type="SUPFAM" id="SSF56784">
    <property type="entry name" value="HAD-like"/>
    <property type="match status" value="1"/>
</dbReference>
<organism evidence="1 2">
    <name type="scientific">Grallaria varia</name>
    <name type="common">variegated antpitta</name>
    <dbReference type="NCBI Taxonomy" id="117165"/>
    <lineage>
        <taxon>Eukaryota</taxon>
        <taxon>Metazoa</taxon>
        <taxon>Chordata</taxon>
        <taxon>Craniata</taxon>
        <taxon>Vertebrata</taxon>
        <taxon>Euteleostomi</taxon>
        <taxon>Archelosauria</taxon>
        <taxon>Archosauria</taxon>
        <taxon>Dinosauria</taxon>
        <taxon>Saurischia</taxon>
        <taxon>Theropoda</taxon>
        <taxon>Coelurosauria</taxon>
        <taxon>Aves</taxon>
        <taxon>Neognathae</taxon>
        <taxon>Neoaves</taxon>
        <taxon>Telluraves</taxon>
        <taxon>Australaves</taxon>
        <taxon>Passeriformes</taxon>
        <taxon>Formicariidae</taxon>
        <taxon>Grallaria</taxon>
    </lineage>
</organism>
<name>A0A7K9AFY0_9PASS</name>
<feature type="non-terminal residue" evidence="1">
    <location>
        <position position="1"/>
    </location>
</feature>
<evidence type="ECO:0000313" key="1">
    <source>
        <dbReference type="EMBL" id="NXG26673.1"/>
    </source>
</evidence>
<evidence type="ECO:0000313" key="2">
    <source>
        <dbReference type="Proteomes" id="UP000591535"/>
    </source>
</evidence>
<dbReference type="PANTHER" id="PTHR47829">
    <property type="entry name" value="HYDROLASE, PUTATIVE (AFU_ORTHOLOGUE AFUA_1G12880)-RELATED"/>
    <property type="match status" value="1"/>
</dbReference>
<dbReference type="PANTHER" id="PTHR47829:SF1">
    <property type="entry name" value="HAD FAMILY PHOSPHATASE"/>
    <property type="match status" value="1"/>
</dbReference>
<keyword evidence="1" id="KW-0378">Hydrolase</keyword>
<reference evidence="1 2" key="1">
    <citation type="submission" date="2019-09" db="EMBL/GenBank/DDBJ databases">
        <title>Bird 10,000 Genomes (B10K) Project - Family phase.</title>
        <authorList>
            <person name="Zhang G."/>
        </authorList>
    </citation>
    <scope>NUCLEOTIDE SEQUENCE [LARGE SCALE GENOMIC DNA]</scope>
    <source>
        <strain evidence="1">B10K-DU-001-02</strain>
        <tissue evidence="1">Muscle</tissue>
    </source>
</reference>
<dbReference type="InterPro" id="IPR036412">
    <property type="entry name" value="HAD-like_sf"/>
</dbReference>
<dbReference type="GO" id="GO:0016787">
    <property type="term" value="F:hydrolase activity"/>
    <property type="evidence" value="ECO:0007669"/>
    <property type="project" value="UniProtKB-KW"/>
</dbReference>
<dbReference type="Gene3D" id="3.40.50.1000">
    <property type="entry name" value="HAD superfamily/HAD-like"/>
    <property type="match status" value="1"/>
</dbReference>
<protein>
    <submittedName>
        <fullName evidence="1">HYES hydrolase</fullName>
    </submittedName>
</protein>
<sequence length="65" mass="7543">GFRTCVLTNAWLDDGAGRLRRAQLMDLLRRHFHLVLESCRLGMHKPEPRIYSRALEALQAEPQEV</sequence>
<dbReference type="Proteomes" id="UP000591535">
    <property type="component" value="Unassembled WGS sequence"/>
</dbReference>
<accession>A0A7K9AFY0</accession>
<feature type="non-terminal residue" evidence="1">
    <location>
        <position position="65"/>
    </location>
</feature>
<comment type="caution">
    <text evidence="1">The sequence shown here is derived from an EMBL/GenBank/DDBJ whole genome shotgun (WGS) entry which is preliminary data.</text>
</comment>
<dbReference type="InterPro" id="IPR052898">
    <property type="entry name" value="ACAD10-like"/>
</dbReference>
<gene>
    <name evidence="1" type="primary">Ephx2</name>
    <name evidence="1" type="ORF">GRAVAR_R14639</name>
</gene>